<evidence type="ECO:0000313" key="3">
    <source>
        <dbReference type="Proteomes" id="UP000192923"/>
    </source>
</evidence>
<reference evidence="2 3" key="1">
    <citation type="submission" date="2016-12" db="EMBL/GenBank/DDBJ databases">
        <authorList>
            <person name="Song W.-J."/>
            <person name="Kurnit D.M."/>
        </authorList>
    </citation>
    <scope>NUCLEOTIDE SEQUENCE [LARGE SCALE GENOMIC DNA]</scope>
    <source>
        <strain evidence="2 3">175</strain>
    </source>
</reference>
<dbReference type="Pfam" id="PF18743">
    <property type="entry name" value="AHJR-like"/>
    <property type="match status" value="1"/>
</dbReference>
<gene>
    <name evidence="2" type="ORF">SAMN02949497_2656</name>
</gene>
<feature type="domain" description="REase AHJR-like" evidence="1">
    <location>
        <begin position="7"/>
        <end position="102"/>
    </location>
</feature>
<dbReference type="EMBL" id="FXAM01000001">
    <property type="protein sequence ID" value="SMF95296.1"/>
    <property type="molecule type" value="Genomic_DNA"/>
</dbReference>
<evidence type="ECO:0000259" key="1">
    <source>
        <dbReference type="Pfam" id="PF18743"/>
    </source>
</evidence>
<dbReference type="RefSeq" id="WP_085213399.1">
    <property type="nucleotide sequence ID" value="NZ_FXAM01000001.1"/>
</dbReference>
<sequence>MNTTAQAFHHEYEQIRSLAEQYTEAGFQVSIEPDTGAIPFDLGDYRPDFIAVKGGTGIIVEVKPSSARISVERFHALAEEVARHPGWRFVLVTPDDVESDSVPGLAADLPAWQKLIEGVGRSRHLIDAGEYEPALLYLWGIFEGGLRKRAMEAAIPVERFPVRRAVDHMYSLGEISVKDYDLVLAALAARNRLSHGAIAGSDNQIVHARLAEDFGLLVSRLLETWRQPAH</sequence>
<evidence type="ECO:0000313" key="2">
    <source>
        <dbReference type="EMBL" id="SMF95296.1"/>
    </source>
</evidence>
<dbReference type="InterPro" id="IPR040902">
    <property type="entry name" value="AHJR-like"/>
</dbReference>
<organism evidence="2 3">
    <name type="scientific">Methylomagnum ishizawai</name>
    <dbReference type="NCBI Taxonomy" id="1760988"/>
    <lineage>
        <taxon>Bacteria</taxon>
        <taxon>Pseudomonadati</taxon>
        <taxon>Pseudomonadota</taxon>
        <taxon>Gammaproteobacteria</taxon>
        <taxon>Methylococcales</taxon>
        <taxon>Methylococcaceae</taxon>
        <taxon>Methylomagnum</taxon>
    </lineage>
</organism>
<dbReference type="AlphaFoldDB" id="A0A1Y6CYC6"/>
<accession>A0A1Y6CYC6</accession>
<protein>
    <submittedName>
        <fullName evidence="2">Holliday junction resolvase</fullName>
    </submittedName>
</protein>
<name>A0A1Y6CYC6_9GAMM</name>
<proteinExistence type="predicted"/>
<keyword evidence="3" id="KW-1185">Reference proteome</keyword>
<dbReference type="STRING" id="1760988.SAMN02949497_2656"/>
<dbReference type="Proteomes" id="UP000192923">
    <property type="component" value="Unassembled WGS sequence"/>
</dbReference>
<dbReference type="OrthoDB" id="8220232at2"/>